<name>A0A1F8EBE9_9BACT</name>
<comment type="caution">
    <text evidence="1">The sequence shown here is derived from an EMBL/GenBank/DDBJ whole genome shotgun (WGS) entry which is preliminary data.</text>
</comment>
<accession>A0A1F8EBE9</accession>
<evidence type="ECO:0000313" key="1">
    <source>
        <dbReference type="EMBL" id="OGM98060.1"/>
    </source>
</evidence>
<sequence length="448" mass="51464">MTNQEELSGQSLNTRSISDSIGKVFLDTDGSVWRLLFQNGSKFLGLYKPKKLEFIRDQSSLAESVAESVQRATIEMLDSWNTTIAKPEIDKLADLISPLVDTCINAGEKKFRKELLDALGTQGEKMFSSFANDKFEEIGRAYEQDRRQERVFQTDGPFPVNTRFRWQLITPKYTYTAFCLDVPPQRRTIDMCGVKRRLVFPWVRFIVYFVNGELYEDVPSGDNDHGHCGLGVFYGSKKLQSQNEALYFCNLPEVNYQLPFGTCLGSGRPPIKLSDPNWNLTLLDWFWGSGFYDGQPWSTELWRQAASTIPEVSNIEEWEKFSMREDSLLAVCKLPWIQCDYNLGQMVKAVLDYIAQKYEKSQESLAQKRDGQLKLLASQFREQLEEKILFLGAHFSVPQNMVQGAKDFLSVQITNLVVKLTTSLRRRSKKMGKDFGEHFVEELQQKGE</sequence>
<dbReference type="STRING" id="1802661.A2649_01870"/>
<gene>
    <name evidence="1" type="ORF">A2649_01870</name>
</gene>
<proteinExistence type="predicted"/>
<reference evidence="1 2" key="1">
    <citation type="journal article" date="2016" name="Nat. Commun.">
        <title>Thousands of microbial genomes shed light on interconnected biogeochemical processes in an aquifer system.</title>
        <authorList>
            <person name="Anantharaman K."/>
            <person name="Brown C.T."/>
            <person name="Hug L.A."/>
            <person name="Sharon I."/>
            <person name="Castelle C.J."/>
            <person name="Probst A.J."/>
            <person name="Thomas B.C."/>
            <person name="Singh A."/>
            <person name="Wilkins M.J."/>
            <person name="Karaoz U."/>
            <person name="Brodie E.L."/>
            <person name="Williams K.H."/>
            <person name="Hubbard S.S."/>
            <person name="Banfield J.F."/>
        </authorList>
    </citation>
    <scope>NUCLEOTIDE SEQUENCE [LARGE SCALE GENOMIC DNA]</scope>
</reference>
<dbReference type="EMBL" id="MGJB01000018">
    <property type="protein sequence ID" value="OGM98060.1"/>
    <property type="molecule type" value="Genomic_DNA"/>
</dbReference>
<protein>
    <submittedName>
        <fullName evidence="1">Uncharacterized protein</fullName>
    </submittedName>
</protein>
<dbReference type="AlphaFoldDB" id="A0A1F8EBE9"/>
<dbReference type="Proteomes" id="UP000176893">
    <property type="component" value="Unassembled WGS sequence"/>
</dbReference>
<evidence type="ECO:0000313" key="2">
    <source>
        <dbReference type="Proteomes" id="UP000176893"/>
    </source>
</evidence>
<organism evidence="1 2">
    <name type="scientific">Candidatus Yanofskybacteria bacterium RIFCSPHIGHO2_01_FULL_41_26</name>
    <dbReference type="NCBI Taxonomy" id="1802661"/>
    <lineage>
        <taxon>Bacteria</taxon>
        <taxon>Candidatus Yanofskyibacteriota</taxon>
    </lineage>
</organism>